<dbReference type="Proteomes" id="UP000215914">
    <property type="component" value="Unassembled WGS sequence"/>
</dbReference>
<accession>A0A9K3I2Z7</accession>
<evidence type="ECO:0000313" key="1">
    <source>
        <dbReference type="EMBL" id="KAF5789483.1"/>
    </source>
</evidence>
<protein>
    <submittedName>
        <fullName evidence="1">Uncharacterized protein</fullName>
    </submittedName>
</protein>
<dbReference type="AlphaFoldDB" id="A0A9K3I2Z7"/>
<dbReference type="EMBL" id="MNCJ02000324">
    <property type="protein sequence ID" value="KAF5789483.1"/>
    <property type="molecule type" value="Genomic_DNA"/>
</dbReference>
<organism evidence="1 2">
    <name type="scientific">Helianthus annuus</name>
    <name type="common">Common sunflower</name>
    <dbReference type="NCBI Taxonomy" id="4232"/>
    <lineage>
        <taxon>Eukaryota</taxon>
        <taxon>Viridiplantae</taxon>
        <taxon>Streptophyta</taxon>
        <taxon>Embryophyta</taxon>
        <taxon>Tracheophyta</taxon>
        <taxon>Spermatophyta</taxon>
        <taxon>Magnoliopsida</taxon>
        <taxon>eudicotyledons</taxon>
        <taxon>Gunneridae</taxon>
        <taxon>Pentapetalae</taxon>
        <taxon>asterids</taxon>
        <taxon>campanulids</taxon>
        <taxon>Asterales</taxon>
        <taxon>Asteraceae</taxon>
        <taxon>Asteroideae</taxon>
        <taxon>Heliantheae alliance</taxon>
        <taxon>Heliantheae</taxon>
        <taxon>Helianthus</taxon>
    </lineage>
</organism>
<dbReference type="Gramene" id="mRNA:HanXRQr2_Chr09g0371761">
    <property type="protein sequence ID" value="mRNA:HanXRQr2_Chr09g0371761"/>
    <property type="gene ID" value="HanXRQr2_Chr09g0371761"/>
</dbReference>
<gene>
    <name evidence="1" type="ORF">HanXRQr2_Chr09g0371761</name>
</gene>
<reference evidence="1" key="2">
    <citation type="submission" date="2020-06" db="EMBL/GenBank/DDBJ databases">
        <title>Helianthus annuus Genome sequencing and assembly Release 2.</title>
        <authorList>
            <person name="Gouzy J."/>
            <person name="Langlade N."/>
            <person name="Munos S."/>
        </authorList>
    </citation>
    <scope>NUCLEOTIDE SEQUENCE</scope>
    <source>
        <tissue evidence="1">Leaves</tissue>
    </source>
</reference>
<comment type="caution">
    <text evidence="1">The sequence shown here is derived from an EMBL/GenBank/DDBJ whole genome shotgun (WGS) entry which is preliminary data.</text>
</comment>
<evidence type="ECO:0000313" key="2">
    <source>
        <dbReference type="Proteomes" id="UP000215914"/>
    </source>
</evidence>
<proteinExistence type="predicted"/>
<reference evidence="1" key="1">
    <citation type="journal article" date="2017" name="Nature">
        <title>The sunflower genome provides insights into oil metabolism, flowering and Asterid evolution.</title>
        <authorList>
            <person name="Badouin H."/>
            <person name="Gouzy J."/>
            <person name="Grassa C.J."/>
            <person name="Murat F."/>
            <person name="Staton S.E."/>
            <person name="Cottret L."/>
            <person name="Lelandais-Briere C."/>
            <person name="Owens G.L."/>
            <person name="Carrere S."/>
            <person name="Mayjonade B."/>
            <person name="Legrand L."/>
            <person name="Gill N."/>
            <person name="Kane N.C."/>
            <person name="Bowers J.E."/>
            <person name="Hubner S."/>
            <person name="Bellec A."/>
            <person name="Berard A."/>
            <person name="Berges H."/>
            <person name="Blanchet N."/>
            <person name="Boniface M.C."/>
            <person name="Brunel D."/>
            <person name="Catrice O."/>
            <person name="Chaidir N."/>
            <person name="Claudel C."/>
            <person name="Donnadieu C."/>
            <person name="Faraut T."/>
            <person name="Fievet G."/>
            <person name="Helmstetter N."/>
            <person name="King M."/>
            <person name="Knapp S.J."/>
            <person name="Lai Z."/>
            <person name="Le Paslier M.C."/>
            <person name="Lippi Y."/>
            <person name="Lorenzon L."/>
            <person name="Mandel J.R."/>
            <person name="Marage G."/>
            <person name="Marchand G."/>
            <person name="Marquand E."/>
            <person name="Bret-Mestries E."/>
            <person name="Morien E."/>
            <person name="Nambeesan S."/>
            <person name="Nguyen T."/>
            <person name="Pegot-Espagnet P."/>
            <person name="Pouilly N."/>
            <person name="Raftis F."/>
            <person name="Sallet E."/>
            <person name="Schiex T."/>
            <person name="Thomas J."/>
            <person name="Vandecasteele C."/>
            <person name="Vares D."/>
            <person name="Vear F."/>
            <person name="Vautrin S."/>
            <person name="Crespi M."/>
            <person name="Mangin B."/>
            <person name="Burke J.M."/>
            <person name="Salse J."/>
            <person name="Munos S."/>
            <person name="Vincourt P."/>
            <person name="Rieseberg L.H."/>
            <person name="Langlade N.B."/>
        </authorList>
    </citation>
    <scope>NUCLEOTIDE SEQUENCE</scope>
    <source>
        <tissue evidence="1">Leaves</tissue>
    </source>
</reference>
<keyword evidence="2" id="KW-1185">Reference proteome</keyword>
<sequence length="49" mass="5732">MKLCGLSSIPEPKQRSKHHRLHSLCFFNATTSPAHHYKNRLLNLETIQF</sequence>
<name>A0A9K3I2Z7_HELAN</name>